<evidence type="ECO:0000256" key="12">
    <source>
        <dbReference type="RuleBase" id="RU003832"/>
    </source>
</evidence>
<evidence type="ECO:0000256" key="10">
    <source>
        <dbReference type="ARBA" id="ARBA00023136"/>
    </source>
</evidence>
<keyword evidence="16" id="KW-1185">Reference proteome</keyword>
<evidence type="ECO:0000256" key="7">
    <source>
        <dbReference type="ARBA" id="ARBA00022968"/>
    </source>
</evidence>
<dbReference type="EMBL" id="JAZGQO010000007">
    <property type="protein sequence ID" value="KAK6181542.1"/>
    <property type="molecule type" value="Genomic_DNA"/>
</dbReference>
<evidence type="ECO:0000259" key="14">
    <source>
        <dbReference type="Pfam" id="PF17039"/>
    </source>
</evidence>
<dbReference type="Gene3D" id="3.40.50.11660">
    <property type="entry name" value="Glycosyl transferase family 10, C-terminal domain"/>
    <property type="match status" value="1"/>
</dbReference>
<evidence type="ECO:0000256" key="6">
    <source>
        <dbReference type="ARBA" id="ARBA00022692"/>
    </source>
</evidence>
<keyword evidence="10 12" id="KW-0472">Membrane</keyword>
<accession>A0AAN8PQ67</accession>
<sequence length="401" mass="47184">MAGIYLNVVKKKKNIVVTLLCIVLFYTLLKIGYFISPPFETERIRVIDKRKPIKPWYLSDKKQFGMTAEDDETVIQPTSNITKHILWRNTAWYDIDAFKNPDVLEKCKVKACKIHIDPKYQNICDAVVFYANGYPDESLPFRPNNQIWIFSTMESPYNNNLNAWTRHHWKKQINWTMTYRLDSDIILFYGNVRKAPVFSFENIQSKKTKLVAWVVSHCNTPNFRENYAEELSKYIPVDIYGSCGNFNAAKGDTLFKQIENEYKFYLSFENSHCLDYVTEKFFNIQGRNIVAVVRGAANYTEIYPPDTFIDVNNFKSPKELADFLLFLDKNNEAYASYLSKKAQFKSLPKVEALCQLCSKLHQPIVKQNNYPDVYDWFTRDTCYLPSDVHLNFYQKLKHLFR</sequence>
<dbReference type="PANTHER" id="PTHR48438:SF1">
    <property type="entry name" value="ALPHA-(1,3)-FUCOSYLTRANSFERASE C-RELATED"/>
    <property type="match status" value="1"/>
</dbReference>
<dbReference type="AlphaFoldDB" id="A0AAN8PQ67"/>
<feature type="domain" description="Fucosyltransferase N-terminal" evidence="14">
    <location>
        <begin position="86"/>
        <end position="190"/>
    </location>
</feature>
<dbReference type="GO" id="GO:0032580">
    <property type="term" value="C:Golgi cisterna membrane"/>
    <property type="evidence" value="ECO:0007669"/>
    <property type="project" value="UniProtKB-SubCell"/>
</dbReference>
<feature type="transmembrane region" description="Helical" evidence="12">
    <location>
        <begin position="15"/>
        <end position="35"/>
    </location>
</feature>
<dbReference type="InterPro" id="IPR055270">
    <property type="entry name" value="Glyco_tran_10_C"/>
</dbReference>
<keyword evidence="4 12" id="KW-0328">Glycosyltransferase</keyword>
<dbReference type="PANTHER" id="PTHR48438">
    <property type="entry name" value="ALPHA-(1,3)-FUCOSYLTRANSFERASE C-RELATED"/>
    <property type="match status" value="1"/>
</dbReference>
<evidence type="ECO:0000256" key="1">
    <source>
        <dbReference type="ARBA" id="ARBA00004323"/>
    </source>
</evidence>
<comment type="subcellular location">
    <subcellularLocation>
        <location evidence="1">Golgi apparatus membrane</location>
        <topology evidence="1">Single-pass type II membrane protein</topology>
    </subcellularLocation>
    <subcellularLocation>
        <location evidence="12">Golgi apparatus</location>
        <location evidence="12">Golgi stack membrane</location>
        <topology evidence="12">Single-pass type II membrane protein</topology>
    </subcellularLocation>
</comment>
<keyword evidence="11" id="KW-0325">Glycoprotein</keyword>
<dbReference type="Pfam" id="PF00852">
    <property type="entry name" value="Glyco_transf_10"/>
    <property type="match status" value="1"/>
</dbReference>
<organism evidence="15 16">
    <name type="scientific">Patella caerulea</name>
    <name type="common">Rayed Mediterranean limpet</name>
    <dbReference type="NCBI Taxonomy" id="87958"/>
    <lineage>
        <taxon>Eukaryota</taxon>
        <taxon>Metazoa</taxon>
        <taxon>Spiralia</taxon>
        <taxon>Lophotrochozoa</taxon>
        <taxon>Mollusca</taxon>
        <taxon>Gastropoda</taxon>
        <taxon>Patellogastropoda</taxon>
        <taxon>Patelloidea</taxon>
        <taxon>Patellidae</taxon>
        <taxon>Patella</taxon>
    </lineage>
</organism>
<keyword evidence="9 12" id="KW-0333">Golgi apparatus</keyword>
<comment type="similarity">
    <text evidence="3 12">Belongs to the glycosyltransferase 10 family.</text>
</comment>
<protein>
    <recommendedName>
        <fullName evidence="12">Fucosyltransferase</fullName>
        <ecNumber evidence="12">2.4.1.-</ecNumber>
    </recommendedName>
</protein>
<evidence type="ECO:0000313" key="16">
    <source>
        <dbReference type="Proteomes" id="UP001347796"/>
    </source>
</evidence>
<dbReference type="SUPFAM" id="SSF53756">
    <property type="entry name" value="UDP-Glycosyltransferase/glycogen phosphorylase"/>
    <property type="match status" value="1"/>
</dbReference>
<evidence type="ECO:0000256" key="4">
    <source>
        <dbReference type="ARBA" id="ARBA00022676"/>
    </source>
</evidence>
<name>A0AAN8PQ67_PATCE</name>
<comment type="pathway">
    <text evidence="2">Protein modification; protein glycosylation.</text>
</comment>
<dbReference type="Proteomes" id="UP001347796">
    <property type="component" value="Unassembled WGS sequence"/>
</dbReference>
<evidence type="ECO:0000256" key="11">
    <source>
        <dbReference type="ARBA" id="ARBA00023180"/>
    </source>
</evidence>
<evidence type="ECO:0000313" key="15">
    <source>
        <dbReference type="EMBL" id="KAK6181542.1"/>
    </source>
</evidence>
<keyword evidence="8 12" id="KW-1133">Transmembrane helix</keyword>
<evidence type="ECO:0000256" key="3">
    <source>
        <dbReference type="ARBA" id="ARBA00008919"/>
    </source>
</evidence>
<dbReference type="GO" id="GO:0008417">
    <property type="term" value="F:fucosyltransferase activity"/>
    <property type="evidence" value="ECO:0007669"/>
    <property type="project" value="InterPro"/>
</dbReference>
<evidence type="ECO:0000256" key="5">
    <source>
        <dbReference type="ARBA" id="ARBA00022679"/>
    </source>
</evidence>
<dbReference type="InterPro" id="IPR001503">
    <property type="entry name" value="Glyco_trans_10"/>
</dbReference>
<dbReference type="EC" id="2.4.1.-" evidence="12"/>
<dbReference type="FunFam" id="3.40.50.11660:FF:000004">
    <property type="entry name" value="Glycoprotein 3-alpha-L-fucosyltransferase A"/>
    <property type="match status" value="1"/>
</dbReference>
<dbReference type="Pfam" id="PF17039">
    <property type="entry name" value="Glyco_tran_10_N"/>
    <property type="match status" value="1"/>
</dbReference>
<evidence type="ECO:0000259" key="13">
    <source>
        <dbReference type="Pfam" id="PF00852"/>
    </source>
</evidence>
<evidence type="ECO:0000256" key="2">
    <source>
        <dbReference type="ARBA" id="ARBA00004922"/>
    </source>
</evidence>
<keyword evidence="7" id="KW-0735">Signal-anchor</keyword>
<proteinExistence type="inferred from homology"/>
<feature type="domain" description="Fucosyltransferase C-terminal" evidence="13">
    <location>
        <begin position="205"/>
        <end position="376"/>
    </location>
</feature>
<gene>
    <name evidence="15" type="ORF">SNE40_009374</name>
</gene>
<evidence type="ECO:0000256" key="9">
    <source>
        <dbReference type="ARBA" id="ARBA00023034"/>
    </source>
</evidence>
<dbReference type="GO" id="GO:0000139">
    <property type="term" value="C:Golgi membrane"/>
    <property type="evidence" value="ECO:0007669"/>
    <property type="project" value="UniProtKB-SubCell"/>
</dbReference>
<reference evidence="15 16" key="1">
    <citation type="submission" date="2024-01" db="EMBL/GenBank/DDBJ databases">
        <title>The genome of the rayed Mediterranean limpet Patella caerulea (Linnaeus, 1758).</title>
        <authorList>
            <person name="Anh-Thu Weber A."/>
            <person name="Halstead-Nussloch G."/>
        </authorList>
    </citation>
    <scope>NUCLEOTIDE SEQUENCE [LARGE SCALE GENOMIC DNA]</scope>
    <source>
        <strain evidence="15">AATW-2023a</strain>
        <tissue evidence="15">Whole specimen</tissue>
    </source>
</reference>
<keyword evidence="6 12" id="KW-0812">Transmembrane</keyword>
<dbReference type="InterPro" id="IPR031481">
    <property type="entry name" value="Glyco_tran_10_N"/>
</dbReference>
<comment type="caution">
    <text evidence="15">The sequence shown here is derived from an EMBL/GenBank/DDBJ whole genome shotgun (WGS) entry which is preliminary data.</text>
</comment>
<evidence type="ECO:0000256" key="8">
    <source>
        <dbReference type="ARBA" id="ARBA00022989"/>
    </source>
</evidence>
<dbReference type="InterPro" id="IPR038577">
    <property type="entry name" value="GT10-like_C_sf"/>
</dbReference>
<keyword evidence="5 12" id="KW-0808">Transferase</keyword>